<dbReference type="GO" id="GO:0004222">
    <property type="term" value="F:metalloendopeptidase activity"/>
    <property type="evidence" value="ECO:0007669"/>
    <property type="project" value="InterPro"/>
</dbReference>
<evidence type="ECO:0000313" key="8">
    <source>
        <dbReference type="Proteomes" id="UP000574067"/>
    </source>
</evidence>
<dbReference type="GO" id="GO:0005615">
    <property type="term" value="C:extracellular space"/>
    <property type="evidence" value="ECO:0007669"/>
    <property type="project" value="TreeGrafter"/>
</dbReference>
<dbReference type="SUPFAM" id="SSF55486">
    <property type="entry name" value="Metalloproteases ('zincins'), catalytic domain"/>
    <property type="match status" value="1"/>
</dbReference>
<keyword evidence="1 7" id="KW-0645">Protease</keyword>
<dbReference type="InterPro" id="IPR013424">
    <property type="entry name" value="Ice-binding_C"/>
</dbReference>
<keyword evidence="5" id="KW-0732">Signal</keyword>
<dbReference type="AlphaFoldDB" id="A0A848F420"/>
<feature type="signal peptide" evidence="5">
    <location>
        <begin position="1"/>
        <end position="22"/>
    </location>
</feature>
<evidence type="ECO:0000256" key="1">
    <source>
        <dbReference type="ARBA" id="ARBA00022670"/>
    </source>
</evidence>
<dbReference type="InterPro" id="IPR006026">
    <property type="entry name" value="Peptidase_Metallo"/>
</dbReference>
<dbReference type="PRINTS" id="PR00138">
    <property type="entry name" value="MATRIXIN"/>
</dbReference>
<evidence type="ECO:0000259" key="6">
    <source>
        <dbReference type="SMART" id="SM00235"/>
    </source>
</evidence>
<evidence type="ECO:0000256" key="5">
    <source>
        <dbReference type="SAM" id="SignalP"/>
    </source>
</evidence>
<protein>
    <submittedName>
        <fullName evidence="7">Matrixin family metalloprotease</fullName>
    </submittedName>
</protein>
<dbReference type="Gene3D" id="3.40.390.10">
    <property type="entry name" value="Collagenase (Catalytic Domain)"/>
    <property type="match status" value="1"/>
</dbReference>
<gene>
    <name evidence="7" type="ORF">HHL10_07550</name>
</gene>
<reference evidence="7 8" key="1">
    <citation type="submission" date="2020-04" db="EMBL/GenBank/DDBJ databases">
        <title>Azohydromonas sp. isolated from soil.</title>
        <authorList>
            <person name="Dahal R.H."/>
        </authorList>
    </citation>
    <scope>NUCLEOTIDE SEQUENCE [LARGE SCALE GENOMIC DNA]</scope>
    <source>
        <strain evidence="7 8">G-1-1-14</strain>
    </source>
</reference>
<keyword evidence="3" id="KW-0378">Hydrolase</keyword>
<dbReference type="Pfam" id="PF00413">
    <property type="entry name" value="Peptidase_M10"/>
    <property type="match status" value="1"/>
</dbReference>
<dbReference type="GO" id="GO:0030574">
    <property type="term" value="P:collagen catabolic process"/>
    <property type="evidence" value="ECO:0007669"/>
    <property type="project" value="TreeGrafter"/>
</dbReference>
<dbReference type="RefSeq" id="WP_169159740.1">
    <property type="nucleotide sequence ID" value="NZ_JABBFW010000004.1"/>
</dbReference>
<dbReference type="PANTHER" id="PTHR10201">
    <property type="entry name" value="MATRIX METALLOPROTEINASE"/>
    <property type="match status" value="1"/>
</dbReference>
<evidence type="ECO:0000256" key="4">
    <source>
        <dbReference type="ARBA" id="ARBA00022833"/>
    </source>
</evidence>
<dbReference type="NCBIfam" id="TIGR02595">
    <property type="entry name" value="PEP_CTERM"/>
    <property type="match status" value="1"/>
</dbReference>
<dbReference type="GO" id="GO:0008270">
    <property type="term" value="F:zinc ion binding"/>
    <property type="evidence" value="ECO:0007669"/>
    <property type="project" value="InterPro"/>
</dbReference>
<evidence type="ECO:0000256" key="2">
    <source>
        <dbReference type="ARBA" id="ARBA00022723"/>
    </source>
</evidence>
<keyword evidence="8" id="KW-1185">Reference proteome</keyword>
<feature type="domain" description="Peptidase metallopeptidase" evidence="6">
    <location>
        <begin position="29"/>
        <end position="212"/>
    </location>
</feature>
<dbReference type="Pfam" id="PF07589">
    <property type="entry name" value="PEP-CTERM"/>
    <property type="match status" value="1"/>
</dbReference>
<dbReference type="InterPro" id="IPR024079">
    <property type="entry name" value="MetalloPept_cat_dom_sf"/>
</dbReference>
<dbReference type="SMART" id="SM00235">
    <property type="entry name" value="ZnMc"/>
    <property type="match status" value="1"/>
</dbReference>
<name>A0A848F420_9BURK</name>
<organism evidence="7 8">
    <name type="scientific">Azohydromonas caseinilytica</name>
    <dbReference type="NCBI Taxonomy" id="2728836"/>
    <lineage>
        <taxon>Bacteria</taxon>
        <taxon>Pseudomonadati</taxon>
        <taxon>Pseudomonadota</taxon>
        <taxon>Betaproteobacteria</taxon>
        <taxon>Burkholderiales</taxon>
        <taxon>Sphaerotilaceae</taxon>
        <taxon>Azohydromonas</taxon>
    </lineage>
</organism>
<evidence type="ECO:0000313" key="7">
    <source>
        <dbReference type="EMBL" id="NML14827.1"/>
    </source>
</evidence>
<sequence length="247" mass="25879">MNKTLMRLALTAALALPGWASAYVVGPTSPGKWGSPTPGTGATVTWSLMGSGVSCAAEYSGCATTALNSLLPTGFLTQIQLAFEAWSSVANINFVQVADDGAAFDLPTRSGDIRIGAHAMDGALGTLAYSYFPPLNGTSGAGDIFLDTAESWTIGFDGPGYDIFQVMAHEIGHAIGLEHTSNTDSLMNAWYQERFRGPQADDIEGVRHLYGVRAPEPVPEPASLLLFAAGLAGVAVTRRRGRSLVQG</sequence>
<dbReference type="InterPro" id="IPR021190">
    <property type="entry name" value="Pept_M10A"/>
</dbReference>
<proteinExistence type="predicted"/>
<comment type="caution">
    <text evidence="7">The sequence shown here is derived from an EMBL/GenBank/DDBJ whole genome shotgun (WGS) entry which is preliminary data.</text>
</comment>
<accession>A0A848F420</accession>
<dbReference type="Proteomes" id="UP000574067">
    <property type="component" value="Unassembled WGS sequence"/>
</dbReference>
<evidence type="ECO:0000256" key="3">
    <source>
        <dbReference type="ARBA" id="ARBA00022801"/>
    </source>
</evidence>
<keyword evidence="2" id="KW-0479">Metal-binding</keyword>
<feature type="chain" id="PRO_5032792013" evidence="5">
    <location>
        <begin position="23"/>
        <end position="247"/>
    </location>
</feature>
<dbReference type="PANTHER" id="PTHR10201:SF294">
    <property type="entry name" value="MATRIX METALLOPROTEINASE 16"/>
    <property type="match status" value="1"/>
</dbReference>
<keyword evidence="4" id="KW-0862">Zinc</keyword>
<dbReference type="GO" id="GO:0031012">
    <property type="term" value="C:extracellular matrix"/>
    <property type="evidence" value="ECO:0007669"/>
    <property type="project" value="InterPro"/>
</dbReference>
<dbReference type="GO" id="GO:0030198">
    <property type="term" value="P:extracellular matrix organization"/>
    <property type="evidence" value="ECO:0007669"/>
    <property type="project" value="TreeGrafter"/>
</dbReference>
<keyword evidence="7" id="KW-0482">Metalloprotease</keyword>
<dbReference type="InterPro" id="IPR001818">
    <property type="entry name" value="Pept_M10_metallopeptidase"/>
</dbReference>
<dbReference type="GO" id="GO:0006508">
    <property type="term" value="P:proteolysis"/>
    <property type="evidence" value="ECO:0007669"/>
    <property type="project" value="UniProtKB-KW"/>
</dbReference>
<dbReference type="EMBL" id="JABBFW010000004">
    <property type="protein sequence ID" value="NML14827.1"/>
    <property type="molecule type" value="Genomic_DNA"/>
</dbReference>